<dbReference type="RefSeq" id="WP_322808315.1">
    <property type="nucleotide sequence ID" value="NZ_CBCPHT010000004.1"/>
</dbReference>
<evidence type="ECO:0000256" key="1">
    <source>
        <dbReference type="ARBA" id="ARBA00004651"/>
    </source>
</evidence>
<sequence length="105" mass="11248">MTLAWSALFVAGLIEIIGVMNIKRLADGKKSALFFAIVLMGISLLLLSFALQSIPMGTGYGIWTGIGTVGTTIVGIVVYKDSKSWPRLFFIALILLSTIGLKLLS</sequence>
<evidence type="ECO:0000256" key="7">
    <source>
        <dbReference type="RuleBase" id="RU003942"/>
    </source>
</evidence>
<comment type="subcellular location">
    <subcellularLocation>
        <location evidence="1 7">Cell membrane</location>
        <topology evidence="1 7">Multi-pass membrane protein</topology>
    </subcellularLocation>
</comment>
<accession>A0AAW9K1N8</accession>
<name>A0AAW9K1N8_CARML</name>
<evidence type="ECO:0000256" key="8">
    <source>
        <dbReference type="SAM" id="Phobius"/>
    </source>
</evidence>
<feature type="transmembrane region" description="Helical" evidence="8">
    <location>
        <begin position="6"/>
        <end position="22"/>
    </location>
</feature>
<dbReference type="PANTHER" id="PTHR30561:SF0">
    <property type="entry name" value="GUANIDINIUM EXPORTER"/>
    <property type="match status" value="1"/>
</dbReference>
<evidence type="ECO:0000256" key="5">
    <source>
        <dbReference type="ARBA" id="ARBA00022989"/>
    </source>
</evidence>
<dbReference type="InterPro" id="IPR000390">
    <property type="entry name" value="Small_drug/metabolite_transptr"/>
</dbReference>
<dbReference type="AlphaFoldDB" id="A0AAW9K1N8"/>
<keyword evidence="5 8" id="KW-1133">Transmembrane helix</keyword>
<dbReference type="EMBL" id="JAVBVO010000001">
    <property type="protein sequence ID" value="MDZ5757322.1"/>
    <property type="molecule type" value="Genomic_DNA"/>
</dbReference>
<evidence type="ECO:0000313" key="9">
    <source>
        <dbReference type="EMBL" id="MDZ5757322.1"/>
    </source>
</evidence>
<dbReference type="SUPFAM" id="SSF103481">
    <property type="entry name" value="Multidrug resistance efflux transporter EmrE"/>
    <property type="match status" value="1"/>
</dbReference>
<dbReference type="GO" id="GO:0022857">
    <property type="term" value="F:transmembrane transporter activity"/>
    <property type="evidence" value="ECO:0007669"/>
    <property type="project" value="InterPro"/>
</dbReference>
<dbReference type="InterPro" id="IPR037185">
    <property type="entry name" value="EmrE-like"/>
</dbReference>
<feature type="transmembrane region" description="Helical" evidence="8">
    <location>
        <begin position="60"/>
        <end position="79"/>
    </location>
</feature>
<dbReference type="GO" id="GO:0005886">
    <property type="term" value="C:plasma membrane"/>
    <property type="evidence" value="ECO:0007669"/>
    <property type="project" value="UniProtKB-SubCell"/>
</dbReference>
<comment type="similarity">
    <text evidence="7">Belongs to the drug/metabolite transporter (DMT) superfamily. Small multidrug resistance (SMR) (TC 2.A.7.1) family.</text>
</comment>
<feature type="transmembrane region" description="Helical" evidence="8">
    <location>
        <begin position="86"/>
        <end position="104"/>
    </location>
</feature>
<protein>
    <submittedName>
        <fullName evidence="9">Multidrug efflux SMR transporter</fullName>
    </submittedName>
</protein>
<keyword evidence="4 7" id="KW-0812">Transmembrane</keyword>
<evidence type="ECO:0000256" key="6">
    <source>
        <dbReference type="ARBA" id="ARBA00023136"/>
    </source>
</evidence>
<feature type="transmembrane region" description="Helical" evidence="8">
    <location>
        <begin position="34"/>
        <end position="54"/>
    </location>
</feature>
<keyword evidence="3" id="KW-1003">Cell membrane</keyword>
<dbReference type="Pfam" id="PF00893">
    <property type="entry name" value="Multi_Drug_Res"/>
    <property type="match status" value="1"/>
</dbReference>
<evidence type="ECO:0000256" key="4">
    <source>
        <dbReference type="ARBA" id="ARBA00022692"/>
    </source>
</evidence>
<dbReference type="InterPro" id="IPR045324">
    <property type="entry name" value="Small_multidrug_res"/>
</dbReference>
<keyword evidence="2" id="KW-0813">Transport</keyword>
<dbReference type="Proteomes" id="UP001290462">
    <property type="component" value="Unassembled WGS sequence"/>
</dbReference>
<dbReference type="Gene3D" id="1.10.3730.20">
    <property type="match status" value="1"/>
</dbReference>
<evidence type="ECO:0000256" key="2">
    <source>
        <dbReference type="ARBA" id="ARBA00022448"/>
    </source>
</evidence>
<gene>
    <name evidence="9" type="ORF">RAK27_01465</name>
</gene>
<organism evidence="9 10">
    <name type="scientific">Carnobacterium maltaromaticum</name>
    <name type="common">Carnobacterium piscicola</name>
    <dbReference type="NCBI Taxonomy" id="2751"/>
    <lineage>
        <taxon>Bacteria</taxon>
        <taxon>Bacillati</taxon>
        <taxon>Bacillota</taxon>
        <taxon>Bacilli</taxon>
        <taxon>Lactobacillales</taxon>
        <taxon>Carnobacteriaceae</taxon>
        <taxon>Carnobacterium</taxon>
    </lineage>
</organism>
<keyword evidence="6 8" id="KW-0472">Membrane</keyword>
<reference evidence="9" key="1">
    <citation type="submission" date="2023-08" db="EMBL/GenBank/DDBJ databases">
        <title>Genomic characterization of piscicolin 126 produced by Carnobacterium maltaromaticum CM22 strain isolated from salmon (Salmo salar).</title>
        <authorList>
            <person name="Gonzalez-Gragera E."/>
            <person name="Garcia-Lopez J.D."/>
            <person name="Teso-Perez C."/>
            <person name="Gimenez-Hernandez I."/>
            <person name="Peralta-Sanchez J.M."/>
            <person name="Valdivia E."/>
            <person name="Montalban-Lopez M."/>
            <person name="Martin-Platero A.M."/>
            <person name="Banos A."/>
            <person name="Martinez-Bueno M."/>
        </authorList>
    </citation>
    <scope>NUCLEOTIDE SEQUENCE</scope>
    <source>
        <strain evidence="9">CM22</strain>
    </source>
</reference>
<evidence type="ECO:0000256" key="3">
    <source>
        <dbReference type="ARBA" id="ARBA00022475"/>
    </source>
</evidence>
<dbReference type="PANTHER" id="PTHR30561">
    <property type="entry name" value="SMR FAMILY PROTON-DEPENDENT DRUG EFFLUX TRANSPORTER SUGE"/>
    <property type="match status" value="1"/>
</dbReference>
<proteinExistence type="inferred from homology"/>
<evidence type="ECO:0000313" key="10">
    <source>
        <dbReference type="Proteomes" id="UP001290462"/>
    </source>
</evidence>
<comment type="caution">
    <text evidence="9">The sequence shown here is derived from an EMBL/GenBank/DDBJ whole genome shotgun (WGS) entry which is preliminary data.</text>
</comment>